<dbReference type="CDD" id="cd00093">
    <property type="entry name" value="HTH_XRE"/>
    <property type="match status" value="1"/>
</dbReference>
<sequence>MNENIGILIQQLRKENNMTQKELANKLHVSDKAISKWECGNGIPDIENLTALADLFDISINDLLHGNKSEEPERSLHSSFYKQVPKEYTPKILKIAGFALLGLSIFVSVVCLVADYYEAGEFTWSVYAVVGIVYGCLLIVPPLLIQKNWIKLVLINLTWSILPFLYIIEVLTNTSGWMLPLALPLCILVVGSCWIIYYIIAVKKKDVYFSFGIVIMLSGIIRFATYLLTSAYLNMQTYDIIDLIVSIGVIIIGCIVCVISSKKAVGL</sequence>
<keyword evidence="2" id="KW-0472">Membrane</keyword>
<feature type="domain" description="HTH cro/C1-type" evidence="3">
    <location>
        <begin position="9"/>
        <end position="63"/>
    </location>
</feature>
<gene>
    <name evidence="4" type="ORF">J2S15_002032</name>
</gene>
<keyword evidence="1" id="KW-0238">DNA-binding</keyword>
<feature type="transmembrane region" description="Helical" evidence="2">
    <location>
        <begin position="207"/>
        <end position="228"/>
    </location>
</feature>
<name>A0ABU0E324_9FIRM</name>
<comment type="caution">
    <text evidence="4">The sequence shown here is derived from an EMBL/GenBank/DDBJ whole genome shotgun (WGS) entry which is preliminary data.</text>
</comment>
<evidence type="ECO:0000256" key="2">
    <source>
        <dbReference type="SAM" id="Phobius"/>
    </source>
</evidence>
<proteinExistence type="predicted"/>
<dbReference type="Pfam" id="PF19845">
    <property type="entry name" value="DUF6320"/>
    <property type="match status" value="1"/>
</dbReference>
<dbReference type="PANTHER" id="PTHR46558:SF11">
    <property type="entry name" value="HTH-TYPE TRANSCRIPTIONAL REGULATOR XRE"/>
    <property type="match status" value="1"/>
</dbReference>
<feature type="transmembrane region" description="Helical" evidence="2">
    <location>
        <begin position="240"/>
        <end position="259"/>
    </location>
</feature>
<reference evidence="4 5" key="1">
    <citation type="submission" date="2023-07" db="EMBL/GenBank/DDBJ databases">
        <title>Genomic Encyclopedia of Type Strains, Phase IV (KMG-IV): sequencing the most valuable type-strain genomes for metagenomic binning, comparative biology and taxonomic classification.</title>
        <authorList>
            <person name="Goeker M."/>
        </authorList>
    </citation>
    <scope>NUCLEOTIDE SEQUENCE [LARGE SCALE GENOMIC DNA]</scope>
    <source>
        <strain evidence="4 5">DSM 16784</strain>
    </source>
</reference>
<dbReference type="RefSeq" id="WP_307407881.1">
    <property type="nucleotide sequence ID" value="NZ_JAUSUR010000003.1"/>
</dbReference>
<protein>
    <submittedName>
        <fullName evidence="4">Transcriptional regulator with XRE-family HTH domain</fullName>
    </submittedName>
</protein>
<keyword evidence="2" id="KW-1133">Transmembrane helix</keyword>
<dbReference type="Proteomes" id="UP001230220">
    <property type="component" value="Unassembled WGS sequence"/>
</dbReference>
<dbReference type="Pfam" id="PF01381">
    <property type="entry name" value="HTH_3"/>
    <property type="match status" value="1"/>
</dbReference>
<evidence type="ECO:0000313" key="5">
    <source>
        <dbReference type="Proteomes" id="UP001230220"/>
    </source>
</evidence>
<dbReference type="PANTHER" id="PTHR46558">
    <property type="entry name" value="TRACRIPTIONAL REGULATORY PROTEIN-RELATED-RELATED"/>
    <property type="match status" value="1"/>
</dbReference>
<dbReference type="SUPFAM" id="SSF47413">
    <property type="entry name" value="lambda repressor-like DNA-binding domains"/>
    <property type="match status" value="1"/>
</dbReference>
<dbReference type="InterPro" id="IPR010982">
    <property type="entry name" value="Lambda_DNA-bd_dom_sf"/>
</dbReference>
<accession>A0ABU0E324</accession>
<feature type="transmembrane region" description="Helical" evidence="2">
    <location>
        <begin position="92"/>
        <end position="116"/>
    </location>
</feature>
<dbReference type="InterPro" id="IPR046283">
    <property type="entry name" value="DUF6320"/>
</dbReference>
<feature type="transmembrane region" description="Helical" evidence="2">
    <location>
        <begin position="122"/>
        <end position="145"/>
    </location>
</feature>
<feature type="transmembrane region" description="Helical" evidence="2">
    <location>
        <begin position="152"/>
        <end position="171"/>
    </location>
</feature>
<feature type="transmembrane region" description="Helical" evidence="2">
    <location>
        <begin position="177"/>
        <end position="200"/>
    </location>
</feature>
<dbReference type="PROSITE" id="PS50943">
    <property type="entry name" value="HTH_CROC1"/>
    <property type="match status" value="1"/>
</dbReference>
<organism evidence="4 5">
    <name type="scientific">Breznakia pachnodae</name>
    <dbReference type="NCBI Taxonomy" id="265178"/>
    <lineage>
        <taxon>Bacteria</taxon>
        <taxon>Bacillati</taxon>
        <taxon>Bacillota</taxon>
        <taxon>Erysipelotrichia</taxon>
        <taxon>Erysipelotrichales</taxon>
        <taxon>Erysipelotrichaceae</taxon>
        <taxon>Breznakia</taxon>
    </lineage>
</organism>
<keyword evidence="5" id="KW-1185">Reference proteome</keyword>
<dbReference type="Gene3D" id="1.10.260.40">
    <property type="entry name" value="lambda repressor-like DNA-binding domains"/>
    <property type="match status" value="1"/>
</dbReference>
<dbReference type="EMBL" id="JAUSUR010000003">
    <property type="protein sequence ID" value="MDQ0361285.1"/>
    <property type="molecule type" value="Genomic_DNA"/>
</dbReference>
<dbReference type="SMART" id="SM00530">
    <property type="entry name" value="HTH_XRE"/>
    <property type="match status" value="1"/>
</dbReference>
<evidence type="ECO:0000259" key="3">
    <source>
        <dbReference type="PROSITE" id="PS50943"/>
    </source>
</evidence>
<dbReference type="InterPro" id="IPR001387">
    <property type="entry name" value="Cro/C1-type_HTH"/>
</dbReference>
<evidence type="ECO:0000256" key="1">
    <source>
        <dbReference type="ARBA" id="ARBA00023125"/>
    </source>
</evidence>
<keyword evidence="2" id="KW-0812">Transmembrane</keyword>
<evidence type="ECO:0000313" key="4">
    <source>
        <dbReference type="EMBL" id="MDQ0361285.1"/>
    </source>
</evidence>